<dbReference type="InterPro" id="IPR038161">
    <property type="entry name" value="VirB9/CagX/TrbG_C_sf"/>
</dbReference>
<evidence type="ECO:0000256" key="5">
    <source>
        <dbReference type="SAM" id="SignalP"/>
    </source>
</evidence>
<dbReference type="RefSeq" id="WP_127745553.1">
    <property type="nucleotide sequence ID" value="NZ_SACN01000003.1"/>
</dbReference>
<evidence type="ECO:0000256" key="1">
    <source>
        <dbReference type="ARBA" id="ARBA00006135"/>
    </source>
</evidence>
<dbReference type="InterPro" id="IPR010258">
    <property type="entry name" value="Conjugal_tfr_TrbG/VirB9/CagX"/>
</dbReference>
<organism evidence="6 7">
    <name type="scientific">Sphingomonas crocodyli</name>
    <dbReference type="NCBI Taxonomy" id="1979270"/>
    <lineage>
        <taxon>Bacteria</taxon>
        <taxon>Pseudomonadati</taxon>
        <taxon>Pseudomonadota</taxon>
        <taxon>Alphaproteobacteria</taxon>
        <taxon>Sphingomonadales</taxon>
        <taxon>Sphingomonadaceae</taxon>
        <taxon>Sphingomonas</taxon>
    </lineage>
</organism>
<evidence type="ECO:0000256" key="2">
    <source>
        <dbReference type="ARBA" id="ARBA00022729"/>
    </source>
</evidence>
<comment type="caution">
    <text evidence="6">The sequence shown here is derived from an EMBL/GenBank/DDBJ whole genome shotgun (WGS) entry which is preliminary data.</text>
</comment>
<sequence length="280" mass="30843">MIRPFVIALLIAASTPVFSAETPHPGTADPRITWVNYNPAQVYRVVGTFRSATQVLFGPGEEIAHVALGDTISWEVAPAGNILFIKPRERAGPTNLIVTTRREGEVRNYQFELVARSGGISVATPNTFFQIGFRYPQDEARRAALVQAQKLVALERGAIRLALDHGAVTGPRNMAYTVQGASALQPSEVSDNGQFTVLRFPNRQELPAIFVVAPDGSESLVPYDVRDDFVVIHQIAREFRLRRGRIVLCIYNEGPATYGIDHHTATASPDVDRSLKQEPR</sequence>
<dbReference type="InterPro" id="IPR033645">
    <property type="entry name" value="VirB9/CagX/TrbG_C"/>
</dbReference>
<dbReference type="NCBIfam" id="TIGR02781">
    <property type="entry name" value="VirB9"/>
    <property type="match status" value="1"/>
</dbReference>
<accession>A0A437LY78</accession>
<keyword evidence="3" id="KW-0843">Virulence</keyword>
<dbReference type="EMBL" id="SACN01000003">
    <property type="protein sequence ID" value="RVT90296.1"/>
    <property type="molecule type" value="Genomic_DNA"/>
</dbReference>
<dbReference type="Pfam" id="PF03524">
    <property type="entry name" value="CagX"/>
    <property type="match status" value="1"/>
</dbReference>
<evidence type="ECO:0000256" key="4">
    <source>
        <dbReference type="SAM" id="MobiDB-lite"/>
    </source>
</evidence>
<keyword evidence="2 5" id="KW-0732">Signal</keyword>
<comment type="similarity">
    <text evidence="1">Belongs to the TrbG/VirB9 family.</text>
</comment>
<feature type="chain" id="PRO_5019353382" evidence="5">
    <location>
        <begin position="20"/>
        <end position="280"/>
    </location>
</feature>
<reference evidence="6 7" key="1">
    <citation type="submission" date="2019-01" db="EMBL/GenBank/DDBJ databases">
        <authorList>
            <person name="Chen W.-M."/>
        </authorList>
    </citation>
    <scope>NUCLEOTIDE SEQUENCE [LARGE SCALE GENOMIC DNA]</scope>
    <source>
        <strain evidence="6 7">CCP-7</strain>
    </source>
</reference>
<evidence type="ECO:0000256" key="3">
    <source>
        <dbReference type="ARBA" id="ARBA00023026"/>
    </source>
</evidence>
<keyword evidence="7" id="KW-1185">Reference proteome</keyword>
<feature type="signal peptide" evidence="5">
    <location>
        <begin position="1"/>
        <end position="19"/>
    </location>
</feature>
<name>A0A437LY78_9SPHN</name>
<gene>
    <name evidence="6" type="primary">virB9</name>
    <name evidence="6" type="ORF">EOD43_18660</name>
</gene>
<evidence type="ECO:0000313" key="6">
    <source>
        <dbReference type="EMBL" id="RVT90296.1"/>
    </source>
</evidence>
<dbReference type="Gene3D" id="2.60.40.2500">
    <property type="match status" value="1"/>
</dbReference>
<dbReference type="OrthoDB" id="7390264at2"/>
<dbReference type="CDD" id="cd06911">
    <property type="entry name" value="VirB9_CagX_TrbG"/>
    <property type="match status" value="1"/>
</dbReference>
<feature type="region of interest" description="Disordered" evidence="4">
    <location>
        <begin position="261"/>
        <end position="280"/>
    </location>
</feature>
<dbReference type="InterPro" id="IPR014148">
    <property type="entry name" value="VirB9"/>
</dbReference>
<proteinExistence type="inferred from homology"/>
<protein>
    <submittedName>
        <fullName evidence="6">P-type conjugative transfer protein VirB9</fullName>
    </submittedName>
</protein>
<dbReference type="Proteomes" id="UP000282971">
    <property type="component" value="Unassembled WGS sequence"/>
</dbReference>
<evidence type="ECO:0000313" key="7">
    <source>
        <dbReference type="Proteomes" id="UP000282971"/>
    </source>
</evidence>
<dbReference type="AlphaFoldDB" id="A0A437LY78"/>